<keyword evidence="6" id="KW-0460">Magnesium</keyword>
<keyword evidence="10" id="KW-1185">Reference proteome</keyword>
<dbReference type="InterPro" id="IPR000086">
    <property type="entry name" value="NUDIX_hydrolase_dom"/>
</dbReference>
<evidence type="ECO:0000313" key="10">
    <source>
        <dbReference type="Proteomes" id="UP001165393"/>
    </source>
</evidence>
<dbReference type="AlphaFoldDB" id="A0AA42B7M0"/>
<comment type="similarity">
    <text evidence="3">Belongs to the Nudix hydrolase family. PCD1 subfamily.</text>
</comment>
<organism evidence="9 10">
    <name type="scientific">Echinimonas agarilytica</name>
    <dbReference type="NCBI Taxonomy" id="1215918"/>
    <lineage>
        <taxon>Bacteria</taxon>
        <taxon>Pseudomonadati</taxon>
        <taxon>Pseudomonadota</taxon>
        <taxon>Gammaproteobacteria</taxon>
        <taxon>Alteromonadales</taxon>
        <taxon>Echinimonadaceae</taxon>
        <taxon>Echinimonas</taxon>
    </lineage>
</organism>
<evidence type="ECO:0000259" key="8">
    <source>
        <dbReference type="PROSITE" id="PS51462"/>
    </source>
</evidence>
<reference evidence="9 10" key="1">
    <citation type="journal article" date="2013" name="Antonie Van Leeuwenhoek">
        <title>Echinimonas agarilytica gen. nov., sp. nov., a new gammaproteobacterium isolated from the sea urchin Strongylocentrotus intermedius.</title>
        <authorList>
            <person name="Nedashkovskaya O.I."/>
            <person name="Stenkova A.M."/>
            <person name="Zhukova N.V."/>
            <person name="Van Trappen S."/>
            <person name="Lee J.S."/>
            <person name="Kim S.B."/>
        </authorList>
    </citation>
    <scope>NUCLEOTIDE SEQUENCE [LARGE SCALE GENOMIC DNA]</scope>
    <source>
        <strain evidence="9 10">KMM 6351</strain>
    </source>
</reference>
<dbReference type="InterPro" id="IPR000059">
    <property type="entry name" value="NUDIX_hydrolase_NudL_CS"/>
</dbReference>
<dbReference type="GO" id="GO:0009132">
    <property type="term" value="P:nucleoside diphosphate metabolic process"/>
    <property type="evidence" value="ECO:0007669"/>
    <property type="project" value="InterPro"/>
</dbReference>
<dbReference type="SUPFAM" id="SSF55811">
    <property type="entry name" value="Nudix"/>
    <property type="match status" value="1"/>
</dbReference>
<protein>
    <submittedName>
        <fullName evidence="9">CoA pyrophosphatase</fullName>
    </submittedName>
</protein>
<dbReference type="Pfam" id="PF00293">
    <property type="entry name" value="NUDIX"/>
    <property type="match status" value="1"/>
</dbReference>
<evidence type="ECO:0000256" key="3">
    <source>
        <dbReference type="ARBA" id="ARBA00006506"/>
    </source>
</evidence>
<name>A0AA42B7M0_9GAMM</name>
<evidence type="ECO:0000256" key="1">
    <source>
        <dbReference type="ARBA" id="ARBA00001936"/>
    </source>
</evidence>
<keyword evidence="5" id="KW-0378">Hydrolase</keyword>
<dbReference type="PANTHER" id="PTHR12992">
    <property type="entry name" value="NUDIX HYDROLASE"/>
    <property type="match status" value="1"/>
</dbReference>
<dbReference type="InterPro" id="IPR015797">
    <property type="entry name" value="NUDIX_hydrolase-like_dom_sf"/>
</dbReference>
<dbReference type="EMBL" id="JAMQGP010000003">
    <property type="protein sequence ID" value="MCM2679779.1"/>
    <property type="molecule type" value="Genomic_DNA"/>
</dbReference>
<dbReference type="CDD" id="cd03426">
    <property type="entry name" value="NUDIX_CoAse_Nudt7"/>
    <property type="match status" value="1"/>
</dbReference>
<dbReference type="PANTHER" id="PTHR12992:SF11">
    <property type="entry name" value="MITOCHONDRIAL COENZYME A DIPHOSPHATASE NUDT8"/>
    <property type="match status" value="1"/>
</dbReference>
<evidence type="ECO:0000256" key="4">
    <source>
        <dbReference type="ARBA" id="ARBA00022723"/>
    </source>
</evidence>
<dbReference type="PROSITE" id="PS51462">
    <property type="entry name" value="NUDIX"/>
    <property type="match status" value="1"/>
</dbReference>
<keyword evidence="7" id="KW-0464">Manganese</keyword>
<dbReference type="PROSITE" id="PS01293">
    <property type="entry name" value="NUDIX_COA"/>
    <property type="match status" value="1"/>
</dbReference>
<comment type="caution">
    <text evidence="9">The sequence shown here is derived from an EMBL/GenBank/DDBJ whole genome shotgun (WGS) entry which is preliminary data.</text>
</comment>
<evidence type="ECO:0000256" key="6">
    <source>
        <dbReference type="ARBA" id="ARBA00022842"/>
    </source>
</evidence>
<comment type="cofactor">
    <cofactor evidence="2">
        <name>Mg(2+)</name>
        <dbReference type="ChEBI" id="CHEBI:18420"/>
    </cofactor>
</comment>
<keyword evidence="4" id="KW-0479">Metal-binding</keyword>
<accession>A0AA42B7M0</accession>
<feature type="domain" description="Nudix hydrolase" evidence="8">
    <location>
        <begin position="27"/>
        <end position="164"/>
    </location>
</feature>
<evidence type="ECO:0000313" key="9">
    <source>
        <dbReference type="EMBL" id="MCM2679779.1"/>
    </source>
</evidence>
<evidence type="ECO:0000256" key="7">
    <source>
        <dbReference type="ARBA" id="ARBA00023211"/>
    </source>
</evidence>
<dbReference type="Gene3D" id="3.90.79.10">
    <property type="entry name" value="Nucleoside Triphosphate Pyrophosphohydrolase"/>
    <property type="match status" value="1"/>
</dbReference>
<dbReference type="GO" id="GO:0000287">
    <property type="term" value="F:magnesium ion binding"/>
    <property type="evidence" value="ECO:0007669"/>
    <property type="project" value="InterPro"/>
</dbReference>
<dbReference type="RefSeq" id="WP_251261216.1">
    <property type="nucleotide sequence ID" value="NZ_JAMQGP010000003.1"/>
</dbReference>
<proteinExistence type="inferred from homology"/>
<evidence type="ECO:0000256" key="5">
    <source>
        <dbReference type="ARBA" id="ARBA00022801"/>
    </source>
</evidence>
<sequence length="202" mass="22815">MSHYQQHILSRYCLSPISIADHQADFDHQAAVLIPLIKNGDDYDVLFTIRAAHLRHHGGQISFPGGRHDHSDPTLCHTAVRECIEEIGAKPDYVLGSLPRYISNSGFEITPFLGVFEQFPTLKLSPDEVDSSFSVPLSFLLDARHHVCLPIQKGHRILDVYWIAWNGHYIWGVTAGIIHTLYSHIKGINVSSERAARYPLQR</sequence>
<dbReference type="GO" id="GO:0030145">
    <property type="term" value="F:manganese ion binding"/>
    <property type="evidence" value="ECO:0007669"/>
    <property type="project" value="InterPro"/>
</dbReference>
<evidence type="ECO:0000256" key="2">
    <source>
        <dbReference type="ARBA" id="ARBA00001946"/>
    </source>
</evidence>
<dbReference type="InterPro" id="IPR045121">
    <property type="entry name" value="CoAse"/>
</dbReference>
<dbReference type="GO" id="GO:0010945">
    <property type="term" value="F:coenzyme A diphosphatase activity"/>
    <property type="evidence" value="ECO:0007669"/>
    <property type="project" value="InterPro"/>
</dbReference>
<gene>
    <name evidence="9" type="ORF">NAF29_08890</name>
</gene>
<comment type="cofactor">
    <cofactor evidence="1">
        <name>Mn(2+)</name>
        <dbReference type="ChEBI" id="CHEBI:29035"/>
    </cofactor>
</comment>
<dbReference type="Proteomes" id="UP001165393">
    <property type="component" value="Unassembled WGS sequence"/>
</dbReference>